<name>A0A6L8KEH9_9BURK</name>
<keyword evidence="2" id="KW-1185">Reference proteome</keyword>
<evidence type="ECO:0000313" key="1">
    <source>
        <dbReference type="EMBL" id="MYM25485.1"/>
    </source>
</evidence>
<gene>
    <name evidence="1" type="ORF">GTP46_22910</name>
</gene>
<reference evidence="1 2" key="1">
    <citation type="submission" date="2019-12" db="EMBL/GenBank/DDBJ databases">
        <title>Novel species isolated from a subtropical stream in China.</title>
        <authorList>
            <person name="Lu H."/>
        </authorList>
    </citation>
    <scope>NUCLEOTIDE SEQUENCE [LARGE SCALE GENOMIC DNA]</scope>
    <source>
        <strain evidence="1 2">FT135W</strain>
    </source>
</reference>
<dbReference type="EMBL" id="WWCN01000016">
    <property type="protein sequence ID" value="MYM25485.1"/>
    <property type="molecule type" value="Genomic_DNA"/>
</dbReference>
<protein>
    <submittedName>
        <fullName evidence="1">Uncharacterized protein</fullName>
    </submittedName>
</protein>
<comment type="caution">
    <text evidence="1">The sequence shown here is derived from an EMBL/GenBank/DDBJ whole genome shotgun (WGS) entry which is preliminary data.</text>
</comment>
<evidence type="ECO:0000313" key="2">
    <source>
        <dbReference type="Proteomes" id="UP000479335"/>
    </source>
</evidence>
<organism evidence="1 2">
    <name type="scientific">Duganella flavida</name>
    <dbReference type="NCBI Taxonomy" id="2692175"/>
    <lineage>
        <taxon>Bacteria</taxon>
        <taxon>Pseudomonadati</taxon>
        <taxon>Pseudomonadota</taxon>
        <taxon>Betaproteobacteria</taxon>
        <taxon>Burkholderiales</taxon>
        <taxon>Oxalobacteraceae</taxon>
        <taxon>Telluria group</taxon>
        <taxon>Duganella</taxon>
    </lineage>
</organism>
<dbReference type="Proteomes" id="UP000479335">
    <property type="component" value="Unassembled WGS sequence"/>
</dbReference>
<dbReference type="RefSeq" id="WP_161008935.1">
    <property type="nucleotide sequence ID" value="NZ_WWCN01000016.1"/>
</dbReference>
<dbReference type="AlphaFoldDB" id="A0A6L8KEH9"/>
<sequence length="81" mass="8720">MNDKKADDEAMIAKYKADAAARRQLSKTKLVAMAPLAVQPKDGVITVRFGEGAKPLSALGGVVKVLGQSRIKIPEMKVRRS</sequence>
<accession>A0A6L8KEH9</accession>
<proteinExistence type="predicted"/>